<proteinExistence type="inferred from homology"/>
<dbReference type="GO" id="GO:0047001">
    <property type="term" value="F:2-dehydro-3-deoxy-D-gluconate 5-dehydrogenase activity"/>
    <property type="evidence" value="ECO:0007669"/>
    <property type="project" value="UniProtKB-EC"/>
</dbReference>
<dbReference type="PROSITE" id="PS00061">
    <property type="entry name" value="ADH_SHORT"/>
    <property type="match status" value="1"/>
</dbReference>
<dbReference type="Pfam" id="PF13561">
    <property type="entry name" value="adh_short_C2"/>
    <property type="match status" value="1"/>
</dbReference>
<evidence type="ECO:0000256" key="1">
    <source>
        <dbReference type="ARBA" id="ARBA00006484"/>
    </source>
</evidence>
<dbReference type="InterPro" id="IPR020904">
    <property type="entry name" value="Sc_DH/Rdtase_CS"/>
</dbReference>
<organism evidence="3 4">
    <name type="scientific">Clostridium formicaceticum</name>
    <dbReference type="NCBI Taxonomy" id="1497"/>
    <lineage>
        <taxon>Bacteria</taxon>
        <taxon>Bacillati</taxon>
        <taxon>Bacillota</taxon>
        <taxon>Clostridia</taxon>
        <taxon>Eubacteriales</taxon>
        <taxon>Clostridiaceae</taxon>
        <taxon>Clostridium</taxon>
    </lineage>
</organism>
<dbReference type="PANTHER" id="PTHR42760">
    <property type="entry name" value="SHORT-CHAIN DEHYDROGENASES/REDUCTASES FAMILY MEMBER"/>
    <property type="match status" value="1"/>
</dbReference>
<evidence type="ECO:0000313" key="3">
    <source>
        <dbReference type="EMBL" id="ARE88640.1"/>
    </source>
</evidence>
<dbReference type="FunFam" id="3.40.50.720:FF:000084">
    <property type="entry name" value="Short-chain dehydrogenase reductase"/>
    <property type="match status" value="1"/>
</dbReference>
<dbReference type="InterPro" id="IPR036291">
    <property type="entry name" value="NAD(P)-bd_dom_sf"/>
</dbReference>
<dbReference type="Gene3D" id="3.40.50.720">
    <property type="entry name" value="NAD(P)-binding Rossmann-like Domain"/>
    <property type="match status" value="1"/>
</dbReference>
<dbReference type="SUPFAM" id="SSF51735">
    <property type="entry name" value="NAD(P)-binding Rossmann-fold domains"/>
    <property type="match status" value="1"/>
</dbReference>
<dbReference type="GO" id="GO:0008206">
    <property type="term" value="P:bile acid metabolic process"/>
    <property type="evidence" value="ECO:0007669"/>
    <property type="project" value="UniProtKB-ARBA"/>
</dbReference>
<reference evidence="3 4" key="1">
    <citation type="submission" date="2017-03" db="EMBL/GenBank/DDBJ databases">
        <title>Complete sequence of Clostridium formicaceticum DSM 92.</title>
        <authorList>
            <person name="Poehlein A."/>
            <person name="Karl M."/>
            <person name="Bengelsdorf F.R."/>
            <person name="Duerre P."/>
            <person name="Daniel R."/>
        </authorList>
    </citation>
    <scope>NUCLEOTIDE SEQUENCE [LARGE SCALE GENOMIC DNA]</scope>
    <source>
        <strain evidence="3 4">DSM 92</strain>
    </source>
</reference>
<evidence type="ECO:0000313" key="4">
    <source>
        <dbReference type="Proteomes" id="UP000192478"/>
    </source>
</evidence>
<accession>A0AAC9RQY2</accession>
<dbReference type="RefSeq" id="WP_169824250.1">
    <property type="nucleotide sequence ID" value="NZ_CP017603.1"/>
</dbReference>
<gene>
    <name evidence="3" type="primary">kduD_3</name>
    <name evidence="3" type="ORF">CLFO_30460</name>
</gene>
<name>A0AAC9RQY2_9CLOT</name>
<protein>
    <submittedName>
        <fullName evidence="3">2-dehydro-3-deoxy-D-gluconate 5-dehydrogenase</fullName>
        <ecNumber evidence="3">1.1.1.127</ecNumber>
    </submittedName>
</protein>
<dbReference type="Proteomes" id="UP000192478">
    <property type="component" value="Chromosome"/>
</dbReference>
<comment type="similarity">
    <text evidence="1">Belongs to the short-chain dehydrogenases/reductases (SDR) family.</text>
</comment>
<dbReference type="EC" id="1.1.1.127" evidence="3"/>
<dbReference type="EMBL" id="CP020559">
    <property type="protein sequence ID" value="ARE88640.1"/>
    <property type="molecule type" value="Genomic_DNA"/>
</dbReference>
<keyword evidence="2 3" id="KW-0560">Oxidoreductase</keyword>
<evidence type="ECO:0000256" key="2">
    <source>
        <dbReference type="ARBA" id="ARBA00023002"/>
    </source>
</evidence>
<dbReference type="PRINTS" id="PR00080">
    <property type="entry name" value="SDRFAMILY"/>
</dbReference>
<sequence>MIGKNLEKIFSLEGKVIVLTGATGGIGSVLAKGLASVGADMALCGRSMEKMSKLQKEIIGNDGKAKCFMLDMVDMNSIAQCVNDISQEYGKIDVLINCAGINKREAFVDVEENTYDKIMDANLKGLFFLSQEITKLMIKAKKGNIINIASHNSFGMLGGCSVYGASKSALLGITRSMAVELAQYGIRANAIAPGHILTPLTEVTWENPERSRFLRERTAMERPGLPEELVGLTIMLASDASSFMSGMTYHVDGGYLAGGKPWPYETKYQCD</sequence>
<dbReference type="InterPro" id="IPR002347">
    <property type="entry name" value="SDR_fam"/>
</dbReference>
<dbReference type="PRINTS" id="PR00081">
    <property type="entry name" value="GDHRDH"/>
</dbReference>
<dbReference type="AlphaFoldDB" id="A0AAC9RQY2"/>